<evidence type="ECO:0000313" key="2">
    <source>
        <dbReference type="Proteomes" id="UP000034072"/>
    </source>
</evidence>
<proteinExistence type="predicted"/>
<comment type="caution">
    <text evidence="1">The sequence shown here is derived from an EMBL/GenBank/DDBJ whole genome shotgun (WGS) entry which is preliminary data.</text>
</comment>
<name>A0A0G0QJK6_9BACT</name>
<dbReference type="Proteomes" id="UP000034072">
    <property type="component" value="Unassembled WGS sequence"/>
</dbReference>
<sequence length="111" mass="12758">MEDTNKDYIINLRVSRATYEKIKHKAKENSESISTLIRKAISDSAEIIDDLSGELFQKQDKFKDIIGYHRFKTAQELECSQCQSKIPAGETATVGETEKSKKYFFCKNCRP</sequence>
<gene>
    <name evidence="1" type="ORF">UT75_C0007G0002</name>
</gene>
<organism evidence="1 2">
    <name type="scientific">Candidatus Yanofskybacteria bacterium GW2011_GWE2_40_11</name>
    <dbReference type="NCBI Taxonomy" id="1619033"/>
    <lineage>
        <taxon>Bacteria</taxon>
        <taxon>Candidatus Yanofskyibacteriota</taxon>
    </lineage>
</organism>
<dbReference type="AlphaFoldDB" id="A0A0G0QJK6"/>
<accession>A0A0G0QJK6</accession>
<dbReference type="EMBL" id="LBXZ01000007">
    <property type="protein sequence ID" value="KKR40554.1"/>
    <property type="molecule type" value="Genomic_DNA"/>
</dbReference>
<reference evidence="1 2" key="1">
    <citation type="journal article" date="2015" name="Nature">
        <title>rRNA introns, odd ribosomes, and small enigmatic genomes across a large radiation of phyla.</title>
        <authorList>
            <person name="Brown C.T."/>
            <person name="Hug L.A."/>
            <person name="Thomas B.C."/>
            <person name="Sharon I."/>
            <person name="Castelle C.J."/>
            <person name="Singh A."/>
            <person name="Wilkins M.J."/>
            <person name="Williams K.H."/>
            <person name="Banfield J.F."/>
        </authorList>
    </citation>
    <scope>NUCLEOTIDE SEQUENCE [LARGE SCALE GENOMIC DNA]</scope>
</reference>
<protein>
    <submittedName>
        <fullName evidence="1">Uncharacterized protein</fullName>
    </submittedName>
</protein>
<evidence type="ECO:0000313" key="1">
    <source>
        <dbReference type="EMBL" id="KKR40554.1"/>
    </source>
</evidence>